<dbReference type="EMBL" id="JAJVCN010000004">
    <property type="protein sequence ID" value="MCE7011045.1"/>
    <property type="molecule type" value="Genomic_DNA"/>
</dbReference>
<evidence type="ECO:0000256" key="3">
    <source>
        <dbReference type="ARBA" id="ARBA00023125"/>
    </source>
</evidence>
<dbReference type="InterPro" id="IPR039420">
    <property type="entry name" value="WalR-like"/>
</dbReference>
<dbReference type="PANTHER" id="PTHR43214">
    <property type="entry name" value="TWO-COMPONENT RESPONSE REGULATOR"/>
    <property type="match status" value="1"/>
</dbReference>
<dbReference type="InterPro" id="IPR011006">
    <property type="entry name" value="CheY-like_superfamily"/>
</dbReference>
<dbReference type="Pfam" id="PF00196">
    <property type="entry name" value="GerE"/>
    <property type="match status" value="1"/>
</dbReference>
<dbReference type="SMART" id="SM00448">
    <property type="entry name" value="REC"/>
    <property type="match status" value="1"/>
</dbReference>
<keyword evidence="1 5" id="KW-0597">Phosphoprotein</keyword>
<dbReference type="PROSITE" id="PS00622">
    <property type="entry name" value="HTH_LUXR_1"/>
    <property type="match status" value="1"/>
</dbReference>
<dbReference type="SMART" id="SM00421">
    <property type="entry name" value="HTH_LUXR"/>
    <property type="match status" value="1"/>
</dbReference>
<gene>
    <name evidence="8" type="ORF">LWC34_50815</name>
</gene>
<dbReference type="Pfam" id="PF00072">
    <property type="entry name" value="Response_reg"/>
    <property type="match status" value="1"/>
</dbReference>
<evidence type="ECO:0000313" key="9">
    <source>
        <dbReference type="Proteomes" id="UP001521150"/>
    </source>
</evidence>
<evidence type="ECO:0000256" key="1">
    <source>
        <dbReference type="ARBA" id="ARBA00022553"/>
    </source>
</evidence>
<dbReference type="CDD" id="cd17535">
    <property type="entry name" value="REC_NarL-like"/>
    <property type="match status" value="1"/>
</dbReference>
<evidence type="ECO:0000259" key="6">
    <source>
        <dbReference type="PROSITE" id="PS50043"/>
    </source>
</evidence>
<protein>
    <submittedName>
        <fullName evidence="8">Response regulator transcription factor</fullName>
    </submittedName>
</protein>
<dbReference type="SUPFAM" id="SSF46894">
    <property type="entry name" value="C-terminal effector domain of the bipartite response regulators"/>
    <property type="match status" value="1"/>
</dbReference>
<dbReference type="CDD" id="cd06170">
    <property type="entry name" value="LuxR_C_like"/>
    <property type="match status" value="1"/>
</dbReference>
<dbReference type="Proteomes" id="UP001521150">
    <property type="component" value="Unassembled WGS sequence"/>
</dbReference>
<evidence type="ECO:0000259" key="7">
    <source>
        <dbReference type="PROSITE" id="PS50110"/>
    </source>
</evidence>
<reference evidence="8 9" key="1">
    <citation type="submission" date="2021-12" db="EMBL/GenBank/DDBJ databases">
        <title>Genome sequence of Kibdelosporangium philippinense ATCC 49844.</title>
        <authorList>
            <person name="Fedorov E.A."/>
            <person name="Omeragic M."/>
            <person name="Shalygina K.F."/>
            <person name="Maclea K.S."/>
        </authorList>
    </citation>
    <scope>NUCLEOTIDE SEQUENCE [LARGE SCALE GENOMIC DNA]</scope>
    <source>
        <strain evidence="8 9">ATCC 49844</strain>
    </source>
</reference>
<feature type="domain" description="Response regulatory" evidence="7">
    <location>
        <begin position="3"/>
        <end position="118"/>
    </location>
</feature>
<dbReference type="InterPro" id="IPR058245">
    <property type="entry name" value="NreC/VraR/RcsB-like_REC"/>
</dbReference>
<feature type="modified residue" description="4-aspartylphosphate" evidence="5">
    <location>
        <position position="54"/>
    </location>
</feature>
<sequence>MIRVALADDHELVRMGLRVLIDREPDMIVSAEVSSGQETLQLLHRDPPDVLLLDVRMPGMDGLATLREVPDGISTRVIIVTTFEVDQYIFDALSSGAAGFILKDADPGELVRAIRVVADGDALLSPSVASRVVARFNRPTATVVGLDELTERECEIVAWVATGSSNDEIAKELVVSPATVRTHIGRAMVKLGVRTRAQLVVSAMRAGLTIDAYRQAPRADI</sequence>
<keyword evidence="3" id="KW-0238">DNA-binding</keyword>
<keyword evidence="2" id="KW-0805">Transcription regulation</keyword>
<evidence type="ECO:0000313" key="8">
    <source>
        <dbReference type="EMBL" id="MCE7011045.1"/>
    </source>
</evidence>
<dbReference type="PANTHER" id="PTHR43214:SF24">
    <property type="entry name" value="TRANSCRIPTIONAL REGULATORY PROTEIN NARL-RELATED"/>
    <property type="match status" value="1"/>
</dbReference>
<accession>A0ABS8ZTI8</accession>
<comment type="caution">
    <text evidence="8">The sequence shown here is derived from an EMBL/GenBank/DDBJ whole genome shotgun (WGS) entry which is preliminary data.</text>
</comment>
<dbReference type="InterPro" id="IPR000792">
    <property type="entry name" value="Tscrpt_reg_LuxR_C"/>
</dbReference>
<dbReference type="PROSITE" id="PS50043">
    <property type="entry name" value="HTH_LUXR_2"/>
    <property type="match status" value="1"/>
</dbReference>
<evidence type="ECO:0000256" key="4">
    <source>
        <dbReference type="ARBA" id="ARBA00023163"/>
    </source>
</evidence>
<proteinExistence type="predicted"/>
<dbReference type="SUPFAM" id="SSF52172">
    <property type="entry name" value="CheY-like"/>
    <property type="match status" value="1"/>
</dbReference>
<keyword evidence="4" id="KW-0804">Transcription</keyword>
<dbReference type="PROSITE" id="PS50110">
    <property type="entry name" value="RESPONSE_REGULATORY"/>
    <property type="match status" value="1"/>
</dbReference>
<evidence type="ECO:0000256" key="2">
    <source>
        <dbReference type="ARBA" id="ARBA00023015"/>
    </source>
</evidence>
<dbReference type="PRINTS" id="PR00038">
    <property type="entry name" value="HTHLUXR"/>
</dbReference>
<dbReference type="InterPro" id="IPR001789">
    <property type="entry name" value="Sig_transdc_resp-reg_receiver"/>
</dbReference>
<organism evidence="8 9">
    <name type="scientific">Kibdelosporangium philippinense</name>
    <dbReference type="NCBI Taxonomy" id="211113"/>
    <lineage>
        <taxon>Bacteria</taxon>
        <taxon>Bacillati</taxon>
        <taxon>Actinomycetota</taxon>
        <taxon>Actinomycetes</taxon>
        <taxon>Pseudonocardiales</taxon>
        <taxon>Pseudonocardiaceae</taxon>
        <taxon>Kibdelosporangium</taxon>
    </lineage>
</organism>
<feature type="domain" description="HTH luxR-type" evidence="6">
    <location>
        <begin position="142"/>
        <end position="207"/>
    </location>
</feature>
<dbReference type="RefSeq" id="WP_233733372.1">
    <property type="nucleotide sequence ID" value="NZ_JAJVCN010000004.1"/>
</dbReference>
<evidence type="ECO:0000256" key="5">
    <source>
        <dbReference type="PROSITE-ProRule" id="PRU00169"/>
    </source>
</evidence>
<dbReference type="Gene3D" id="3.40.50.2300">
    <property type="match status" value="1"/>
</dbReference>
<keyword evidence="9" id="KW-1185">Reference proteome</keyword>
<dbReference type="InterPro" id="IPR016032">
    <property type="entry name" value="Sig_transdc_resp-reg_C-effctor"/>
</dbReference>
<name>A0ABS8ZTI8_9PSEU</name>